<proteinExistence type="predicted"/>
<dbReference type="AlphaFoldDB" id="A0A285PUE7"/>
<reference evidence="2" key="1">
    <citation type="submission" date="2017-09" db="EMBL/GenBank/DDBJ databases">
        <authorList>
            <person name="Shetty A S."/>
        </authorList>
    </citation>
    <scope>NUCLEOTIDE SEQUENCE [LARGE SCALE GENOMIC DNA]</scope>
</reference>
<protein>
    <submittedName>
        <fullName evidence="1">Uncharacterized protein</fullName>
    </submittedName>
</protein>
<evidence type="ECO:0000313" key="1">
    <source>
        <dbReference type="EMBL" id="SOB72877.1"/>
    </source>
</evidence>
<dbReference type="EMBL" id="LT907978">
    <property type="protein sequence ID" value="SOB72877.1"/>
    <property type="molecule type" value="Genomic_DNA"/>
</dbReference>
<evidence type="ECO:0000313" key="2">
    <source>
        <dbReference type="Proteomes" id="UP000217549"/>
    </source>
</evidence>
<dbReference type="KEGG" id="ehl:EHLA_2246"/>
<accession>A0A285PUE7</accession>
<organism evidence="1 2">
    <name type="scientific">Anaerobutyricum hallii</name>
    <dbReference type="NCBI Taxonomy" id="39488"/>
    <lineage>
        <taxon>Bacteria</taxon>
        <taxon>Bacillati</taxon>
        <taxon>Bacillota</taxon>
        <taxon>Clostridia</taxon>
        <taxon>Lachnospirales</taxon>
        <taxon>Lachnospiraceae</taxon>
        <taxon>Anaerobutyricum</taxon>
    </lineage>
</organism>
<dbReference type="RefSeq" id="WP_096240836.1">
    <property type="nucleotide sequence ID" value="NZ_LT907978.1"/>
</dbReference>
<dbReference type="Proteomes" id="UP000217549">
    <property type="component" value="Chromosome I"/>
</dbReference>
<keyword evidence="2" id="KW-1185">Reference proteome</keyword>
<sequence length="218" mass="25657">MKLNRFEVVTGRYIEEIPGQSRIGYAMSDATDFYDMIEWSKKGGYQGSTISFYDYNNGKVYEPFQKQRNVLYGTPICLKKSFWFLQGDYNSGKITLFKYYPDQIPEMITQLNIEDVDLYNLRIIGEDVYIVSEDEEFVSYYPESFRFSKGVNESVSMIADQKVYLSAWVEEGWDDENDCETEEYNYYEKVVERDFKGNLLSEKLGSLQQHSDGTWWIA</sequence>
<name>A0A285PUE7_9FIRM</name>
<gene>
    <name evidence="1" type="ORF">EHLA_2246</name>
</gene>